<dbReference type="Proteomes" id="UP000050421">
    <property type="component" value="Unassembled WGS sequence"/>
</dbReference>
<evidence type="ECO:0000313" key="1">
    <source>
        <dbReference type="EMBL" id="KPQ13342.1"/>
    </source>
</evidence>
<gene>
    <name evidence="1" type="ORF">HLUCCX10_13265</name>
</gene>
<sequence length="201" mass="23160">MKARQLINYTYFIFLIFFSCEESKTANNAEKPENVLTSGNAESQNTKTWLMKLMEKQPLSEDEYLALVPETLQGFPLQLKEPKSGLNGFIAFYSHKEGSEHPGLRLEVIDGAGNNQFQHVNAVYKMLESVRNESGEDFQSEIKDHQGERVLFVSKTKKDRKDFQLEYIQNQRYHVGILGNRVGPDEIYGAFDELQNKQFPK</sequence>
<name>A0A0P7XDA2_9BACT</name>
<reference evidence="1 2" key="1">
    <citation type="submission" date="2015-09" db="EMBL/GenBank/DDBJ databases">
        <title>Identification and resolution of microdiversity through metagenomic sequencing of parallel consortia.</title>
        <authorList>
            <person name="Nelson W.C."/>
            <person name="Romine M.F."/>
            <person name="Lindemann S.R."/>
        </authorList>
    </citation>
    <scope>NUCLEOTIDE SEQUENCE [LARGE SCALE GENOMIC DNA]</scope>
    <source>
        <strain evidence="1">HL-49</strain>
    </source>
</reference>
<organism evidence="1 2">
    <name type="scientific">Algoriphagus marincola HL-49</name>
    <dbReference type="NCBI Taxonomy" id="1305737"/>
    <lineage>
        <taxon>Bacteria</taxon>
        <taxon>Pseudomonadati</taxon>
        <taxon>Bacteroidota</taxon>
        <taxon>Cytophagia</taxon>
        <taxon>Cytophagales</taxon>
        <taxon>Cyclobacteriaceae</taxon>
        <taxon>Algoriphagus</taxon>
    </lineage>
</organism>
<protein>
    <recommendedName>
        <fullName evidence="3">Lipoprotein</fullName>
    </recommendedName>
</protein>
<dbReference type="STRING" id="1305737.GCA_000526355_01202"/>
<dbReference type="AlphaFoldDB" id="A0A0P7XDA2"/>
<dbReference type="PROSITE" id="PS51257">
    <property type="entry name" value="PROKAR_LIPOPROTEIN"/>
    <property type="match status" value="1"/>
</dbReference>
<dbReference type="OrthoDB" id="822714at2"/>
<dbReference type="EMBL" id="LJXT01000093">
    <property type="protein sequence ID" value="KPQ13342.1"/>
    <property type="molecule type" value="Genomic_DNA"/>
</dbReference>
<accession>A0A0P7XDA2</accession>
<evidence type="ECO:0000313" key="2">
    <source>
        <dbReference type="Proteomes" id="UP000050421"/>
    </source>
</evidence>
<proteinExistence type="predicted"/>
<evidence type="ECO:0008006" key="3">
    <source>
        <dbReference type="Google" id="ProtNLM"/>
    </source>
</evidence>
<comment type="caution">
    <text evidence="1">The sequence shown here is derived from an EMBL/GenBank/DDBJ whole genome shotgun (WGS) entry which is preliminary data.</text>
</comment>
<dbReference type="PATRIC" id="fig|1305737.6.peg.3370"/>